<feature type="transmembrane region" description="Helical" evidence="13">
    <location>
        <begin position="220"/>
        <end position="240"/>
    </location>
</feature>
<dbReference type="GO" id="GO:0006824">
    <property type="term" value="P:cobalt ion transport"/>
    <property type="evidence" value="ECO:0007669"/>
    <property type="project" value="UniProtKB-KW"/>
</dbReference>
<keyword evidence="3" id="KW-0171">Cobalt transport</keyword>
<name>A0A2U8FKP9_9PAST</name>
<dbReference type="InterPro" id="IPR051224">
    <property type="entry name" value="NiCoT_RcnA"/>
</dbReference>
<dbReference type="AlphaFoldDB" id="A0A2U8FKP9"/>
<sequence>MQIRFQPKWFNWGIVALLLLVGGYWLYPYLLYQVMEWQKSFNLQLSGALNQLSQQQGKAGVTLVLISFLYGIFHAVGPGHGKFILTSYLSLEQTKLRQAVQMSLGASLVQGVVAIILVSIIVVAFTLSRTYFNVTLQWVERVSFFVMIVLGSYWCYSAWRARRKTQVAFKIHAAKPMQKITQIRPLTHIHHPSSESCSCGHQHLPSQSQMQKATNWKTQLLLVLSIGARPCSGAILVLFLSYTLNIYWWGMLSAIVMAVGTGLTLTLFALLVVWARQKAVTLSHWYLSHRTTQQYAVMLKWGIGFILMIMGILLLHSSFIETTSGHIFKR</sequence>
<evidence type="ECO:0000256" key="7">
    <source>
        <dbReference type="ARBA" id="ARBA00022692"/>
    </source>
</evidence>
<evidence type="ECO:0000313" key="14">
    <source>
        <dbReference type="EMBL" id="AWI51610.1"/>
    </source>
</evidence>
<dbReference type="GO" id="GO:0005886">
    <property type="term" value="C:plasma membrane"/>
    <property type="evidence" value="ECO:0007669"/>
    <property type="project" value="UniProtKB-SubCell"/>
</dbReference>
<dbReference type="GO" id="GO:0032025">
    <property type="term" value="P:response to cobalt ion"/>
    <property type="evidence" value="ECO:0007669"/>
    <property type="project" value="TreeGrafter"/>
</dbReference>
<feature type="transmembrane region" description="Helical" evidence="13">
    <location>
        <begin position="138"/>
        <end position="156"/>
    </location>
</feature>
<protein>
    <recommendedName>
        <fullName evidence="13">Nickel/cobalt efflux system</fullName>
    </recommendedName>
</protein>
<organism evidence="14 15">
    <name type="scientific">Actinobacillus porcitonsillarum</name>
    <dbReference type="NCBI Taxonomy" id="189834"/>
    <lineage>
        <taxon>Bacteria</taxon>
        <taxon>Pseudomonadati</taxon>
        <taxon>Pseudomonadota</taxon>
        <taxon>Gammaproteobacteria</taxon>
        <taxon>Pasteurellales</taxon>
        <taxon>Pasteurellaceae</taxon>
        <taxon>Actinobacillus</taxon>
    </lineage>
</organism>
<evidence type="ECO:0000256" key="12">
    <source>
        <dbReference type="ARBA" id="ARBA00023285"/>
    </source>
</evidence>
<comment type="function">
    <text evidence="1">Efflux system for nickel and cobalt.</text>
</comment>
<keyword evidence="11 13" id="KW-0472">Membrane</keyword>
<feature type="transmembrane region" description="Helical" evidence="13">
    <location>
        <begin position="295"/>
        <end position="315"/>
    </location>
</feature>
<dbReference type="InterPro" id="IPR011541">
    <property type="entry name" value="Ni/Co_transpt_high_affinity"/>
</dbReference>
<keyword evidence="8 13" id="KW-1133">Transmembrane helix</keyword>
<evidence type="ECO:0000256" key="3">
    <source>
        <dbReference type="ARBA" id="ARBA00022426"/>
    </source>
</evidence>
<feature type="transmembrane region" description="Helical" evidence="13">
    <location>
        <begin position="59"/>
        <end position="81"/>
    </location>
</feature>
<evidence type="ECO:0000313" key="15">
    <source>
        <dbReference type="Proteomes" id="UP000244920"/>
    </source>
</evidence>
<feature type="transmembrane region" description="Helical" evidence="13">
    <location>
        <begin position="9"/>
        <end position="27"/>
    </location>
</feature>
<keyword evidence="6" id="KW-0533">Nickel</keyword>
<dbReference type="Pfam" id="PF03824">
    <property type="entry name" value="NicO"/>
    <property type="match status" value="1"/>
</dbReference>
<proteinExistence type="inferred from homology"/>
<evidence type="ECO:0000256" key="4">
    <source>
        <dbReference type="ARBA" id="ARBA00022448"/>
    </source>
</evidence>
<dbReference type="GO" id="GO:0015099">
    <property type="term" value="F:nickel cation transmembrane transporter activity"/>
    <property type="evidence" value="ECO:0007669"/>
    <property type="project" value="UniProtKB-UniRule"/>
</dbReference>
<comment type="similarity">
    <text evidence="13">Belongs to the NiCoT transporter (TC 2.A.52) family.</text>
</comment>
<evidence type="ECO:0000256" key="1">
    <source>
        <dbReference type="ARBA" id="ARBA00002510"/>
    </source>
</evidence>
<evidence type="ECO:0000256" key="13">
    <source>
        <dbReference type="RuleBase" id="RU362101"/>
    </source>
</evidence>
<feature type="transmembrane region" description="Helical" evidence="13">
    <location>
        <begin position="246"/>
        <end position="274"/>
    </location>
</feature>
<keyword evidence="10" id="KW-0921">Nickel transport</keyword>
<dbReference type="PANTHER" id="PTHR40659">
    <property type="entry name" value="NICKEL/COBALT EFFLUX SYSTEM RCNA"/>
    <property type="match status" value="1"/>
</dbReference>
<comment type="subcellular location">
    <subcellularLocation>
        <location evidence="2 13">Cell membrane</location>
        <topology evidence="2 13">Multi-pass membrane protein</topology>
    </subcellularLocation>
</comment>
<accession>A0A2U8FKP9</accession>
<keyword evidence="5" id="KW-1003">Cell membrane</keyword>
<dbReference type="PANTHER" id="PTHR40659:SF1">
    <property type="entry name" value="NICKEL_COBALT EFFLUX SYSTEM RCNA"/>
    <property type="match status" value="1"/>
</dbReference>
<keyword evidence="7 13" id="KW-0812">Transmembrane</keyword>
<dbReference type="RefSeq" id="WP_108924809.1">
    <property type="nucleotide sequence ID" value="NZ_CP029206.1"/>
</dbReference>
<dbReference type="GO" id="GO:0046583">
    <property type="term" value="F:monoatomic cation efflux transmembrane transporter activity"/>
    <property type="evidence" value="ECO:0007669"/>
    <property type="project" value="TreeGrafter"/>
</dbReference>
<dbReference type="GO" id="GO:0010045">
    <property type="term" value="P:response to nickel cation"/>
    <property type="evidence" value="ECO:0007669"/>
    <property type="project" value="TreeGrafter"/>
</dbReference>
<gene>
    <name evidence="14" type="ORF">DDU33_09000</name>
</gene>
<evidence type="ECO:0000256" key="2">
    <source>
        <dbReference type="ARBA" id="ARBA00004651"/>
    </source>
</evidence>
<dbReference type="EMBL" id="CP029206">
    <property type="protein sequence ID" value="AWI51610.1"/>
    <property type="molecule type" value="Genomic_DNA"/>
</dbReference>
<evidence type="ECO:0000256" key="10">
    <source>
        <dbReference type="ARBA" id="ARBA00023112"/>
    </source>
</evidence>
<keyword evidence="12" id="KW-0170">Cobalt</keyword>
<evidence type="ECO:0000256" key="11">
    <source>
        <dbReference type="ARBA" id="ARBA00023136"/>
    </source>
</evidence>
<keyword evidence="4 13" id="KW-0813">Transport</keyword>
<reference evidence="15" key="1">
    <citation type="submission" date="2018-05" db="EMBL/GenBank/DDBJ databases">
        <title>Complete genome sequence of Actinobacillus porcitonsillarum reference strain 9953L55 (CCUG 46996).</title>
        <authorList>
            <person name="Dona V."/>
            <person name="Perreten V."/>
        </authorList>
    </citation>
    <scope>NUCLEOTIDE SEQUENCE [LARGE SCALE GENOMIC DNA]</scope>
    <source>
        <strain evidence="15">9953L55</strain>
    </source>
</reference>
<evidence type="ECO:0000256" key="6">
    <source>
        <dbReference type="ARBA" id="ARBA00022596"/>
    </source>
</evidence>
<feature type="transmembrane region" description="Helical" evidence="13">
    <location>
        <begin position="102"/>
        <end position="126"/>
    </location>
</feature>
<dbReference type="Proteomes" id="UP000244920">
    <property type="component" value="Chromosome"/>
</dbReference>
<dbReference type="KEGG" id="apor:DDU33_09000"/>
<evidence type="ECO:0000256" key="9">
    <source>
        <dbReference type="ARBA" id="ARBA00023065"/>
    </source>
</evidence>
<evidence type="ECO:0000256" key="8">
    <source>
        <dbReference type="ARBA" id="ARBA00022989"/>
    </source>
</evidence>
<keyword evidence="9" id="KW-0406">Ion transport</keyword>
<evidence type="ECO:0000256" key="5">
    <source>
        <dbReference type="ARBA" id="ARBA00022475"/>
    </source>
</evidence>
<keyword evidence="15" id="KW-1185">Reference proteome</keyword>